<evidence type="ECO:0000256" key="3">
    <source>
        <dbReference type="ARBA" id="ARBA00022692"/>
    </source>
</evidence>
<dbReference type="GO" id="GO:0031464">
    <property type="term" value="C:Cul4A-RING E3 ubiquitin ligase complex"/>
    <property type="evidence" value="ECO:0007669"/>
    <property type="project" value="TreeGrafter"/>
</dbReference>
<keyword evidence="5 6" id="KW-0472">Membrane</keyword>
<evidence type="ECO:0000313" key="8">
    <source>
        <dbReference type="Proteomes" id="UP001438707"/>
    </source>
</evidence>
<dbReference type="PANTHER" id="PTHR14255">
    <property type="entry name" value="CEREBLON"/>
    <property type="match status" value="1"/>
</dbReference>
<dbReference type="Proteomes" id="UP001438707">
    <property type="component" value="Unassembled WGS sequence"/>
</dbReference>
<evidence type="ECO:0000313" key="7">
    <source>
        <dbReference type="EMBL" id="KAK9818701.1"/>
    </source>
</evidence>
<dbReference type="InterPro" id="IPR002781">
    <property type="entry name" value="TM_pro_TauE-like"/>
</dbReference>
<dbReference type="GO" id="GO:0016020">
    <property type="term" value="C:membrane"/>
    <property type="evidence" value="ECO:0007669"/>
    <property type="project" value="UniProtKB-SubCell"/>
</dbReference>
<evidence type="ECO:0000256" key="2">
    <source>
        <dbReference type="ARBA" id="ARBA00009142"/>
    </source>
</evidence>
<proteinExistence type="inferred from homology"/>
<evidence type="ECO:0000256" key="6">
    <source>
        <dbReference type="SAM" id="Phobius"/>
    </source>
</evidence>
<dbReference type="PANTHER" id="PTHR14255:SF3">
    <property type="entry name" value="SULFITE EXPORTER TAUE_SAFE FAMILY PROTEIN 5-RELATED"/>
    <property type="match status" value="1"/>
</dbReference>
<feature type="transmembrane region" description="Helical" evidence="6">
    <location>
        <begin position="159"/>
        <end position="182"/>
    </location>
</feature>
<reference evidence="7 8" key="1">
    <citation type="journal article" date="2024" name="Nat. Commun.">
        <title>Phylogenomics reveals the evolutionary origins of lichenization in chlorophyte algae.</title>
        <authorList>
            <person name="Puginier C."/>
            <person name="Libourel C."/>
            <person name="Otte J."/>
            <person name="Skaloud P."/>
            <person name="Haon M."/>
            <person name="Grisel S."/>
            <person name="Petersen M."/>
            <person name="Berrin J.G."/>
            <person name="Delaux P.M."/>
            <person name="Dal Grande F."/>
            <person name="Keller J."/>
        </authorList>
    </citation>
    <scope>NUCLEOTIDE SEQUENCE [LARGE SCALE GENOMIC DNA]</scope>
    <source>
        <strain evidence="7 8">SAG 2145</strain>
    </source>
</reference>
<evidence type="ECO:0000256" key="1">
    <source>
        <dbReference type="ARBA" id="ARBA00004141"/>
    </source>
</evidence>
<organism evidence="7 8">
    <name type="scientific">Apatococcus lobatus</name>
    <dbReference type="NCBI Taxonomy" id="904363"/>
    <lineage>
        <taxon>Eukaryota</taxon>
        <taxon>Viridiplantae</taxon>
        <taxon>Chlorophyta</taxon>
        <taxon>core chlorophytes</taxon>
        <taxon>Trebouxiophyceae</taxon>
        <taxon>Chlorellales</taxon>
        <taxon>Chlorellaceae</taxon>
        <taxon>Apatococcus</taxon>
    </lineage>
</organism>
<protein>
    <recommendedName>
        <fullName evidence="9">Membrane transporter protein</fullName>
    </recommendedName>
</protein>
<feature type="transmembrane region" description="Helical" evidence="6">
    <location>
        <begin position="188"/>
        <end position="209"/>
    </location>
</feature>
<evidence type="ECO:0000256" key="5">
    <source>
        <dbReference type="ARBA" id="ARBA00023136"/>
    </source>
</evidence>
<evidence type="ECO:0008006" key="9">
    <source>
        <dbReference type="Google" id="ProtNLM"/>
    </source>
</evidence>
<comment type="similarity">
    <text evidence="2">Belongs to the 4-toluene sulfonate uptake permease (TSUP) (TC 2.A.102) family.</text>
</comment>
<dbReference type="Pfam" id="PF01925">
    <property type="entry name" value="TauE"/>
    <property type="match status" value="1"/>
</dbReference>
<sequence length="232" mass="24607">MQLAEVILLWAIFLAFQLAKVSYVKCSLGWTLVYIGQAIFCLGTSAAFVSYQYHKMLDHPDNVDPELRAILTAGGHHDGHPDGTAGMVRTLLNCTGLMALAGATAGLLGIGGALIFNPYLLALGVNPQVVASTAVLMILFSSSSIALSLNFIGLLNQHFAAVFAPLAFICSLLGVLIVGRIIRKTGRTSIIILILAFLIIVGAISTLIFGGLRAEKKLLAGDFGFRPFCSTK</sequence>
<evidence type="ECO:0000256" key="4">
    <source>
        <dbReference type="ARBA" id="ARBA00022989"/>
    </source>
</evidence>
<feature type="transmembrane region" description="Helical" evidence="6">
    <location>
        <begin position="97"/>
        <end position="117"/>
    </location>
</feature>
<keyword evidence="4 6" id="KW-1133">Transmembrane helix</keyword>
<dbReference type="EMBL" id="JALJOS010000057">
    <property type="protein sequence ID" value="KAK9818701.1"/>
    <property type="molecule type" value="Genomic_DNA"/>
</dbReference>
<feature type="transmembrane region" description="Helical" evidence="6">
    <location>
        <begin position="129"/>
        <end position="152"/>
    </location>
</feature>
<accession>A0AAW1QBZ2</accession>
<gene>
    <name evidence="7" type="ORF">WJX74_009829</name>
</gene>
<keyword evidence="3 6" id="KW-0812">Transmembrane</keyword>
<dbReference type="GO" id="GO:0016567">
    <property type="term" value="P:protein ubiquitination"/>
    <property type="evidence" value="ECO:0007669"/>
    <property type="project" value="TreeGrafter"/>
</dbReference>
<comment type="subcellular location">
    <subcellularLocation>
        <location evidence="1">Membrane</location>
        <topology evidence="1">Multi-pass membrane protein</topology>
    </subcellularLocation>
</comment>
<keyword evidence="8" id="KW-1185">Reference proteome</keyword>
<dbReference type="AlphaFoldDB" id="A0AAW1QBZ2"/>
<name>A0AAW1QBZ2_9CHLO</name>
<comment type="caution">
    <text evidence="7">The sequence shown here is derived from an EMBL/GenBank/DDBJ whole genome shotgun (WGS) entry which is preliminary data.</text>
</comment>
<feature type="transmembrane region" description="Helical" evidence="6">
    <location>
        <begin position="31"/>
        <end position="51"/>
    </location>
</feature>